<dbReference type="KEGG" id="ppho:CTZ24_04325"/>
<name>A0AAP9H377_9GAMM</name>
<dbReference type="NCBIfam" id="TIGR03034">
    <property type="entry name" value="YPO3983 family protein"/>
    <property type="match status" value="1"/>
</dbReference>
<gene>
    <name evidence="2" type="ORF">CTZ24_04325</name>
    <name evidence="1" type="ORF">Q3404_21920</name>
</gene>
<dbReference type="InterPro" id="IPR017483">
    <property type="entry name" value="CHP03034"/>
</dbReference>
<dbReference type="Pfam" id="PF05488">
    <property type="entry name" value="PAAR_motif"/>
    <property type="match status" value="1"/>
</dbReference>
<evidence type="ECO:0000313" key="2">
    <source>
        <dbReference type="EMBL" id="QGR05674.1"/>
    </source>
</evidence>
<reference evidence="1" key="3">
    <citation type="submission" date="2023-07" db="EMBL/GenBank/DDBJ databases">
        <title>The extreme plant-growth-promoting properties of Pantoea phytobeneficialis PF55 revealed by functional and genomic analysis.</title>
        <authorList>
            <person name="Nascimento F.X."/>
            <person name="Marcio R.J."/>
        </authorList>
    </citation>
    <scope>NUCLEOTIDE SEQUENCE</scope>
    <source>
        <strain evidence="1">PF55</strain>
    </source>
</reference>
<evidence type="ECO:0000313" key="4">
    <source>
        <dbReference type="Proteomes" id="UP001171299"/>
    </source>
</evidence>
<accession>A0AAP9H377</accession>
<dbReference type="RefSeq" id="WP_208724905.1">
    <property type="nucleotide sequence ID" value="NZ_CP024636.1"/>
</dbReference>
<dbReference type="EMBL" id="CP024636">
    <property type="protein sequence ID" value="QGR05674.1"/>
    <property type="molecule type" value="Genomic_DNA"/>
</dbReference>
<reference evidence="3" key="1">
    <citation type="submission" date="2017-11" db="EMBL/GenBank/DDBJ databases">
        <title>Genome sequence of Pantoea sp. MSR2.</title>
        <authorList>
            <person name="Nascimento F.X."/>
        </authorList>
    </citation>
    <scope>NUCLEOTIDE SEQUENCE [LARGE SCALE GENOMIC DNA]</scope>
    <source>
        <strain evidence="3">MSR2</strain>
    </source>
</reference>
<organism evidence="2 3">
    <name type="scientific">Pantoea phytobeneficialis</name>
    <dbReference type="NCBI Taxonomy" id="2052056"/>
    <lineage>
        <taxon>Bacteria</taxon>
        <taxon>Pseudomonadati</taxon>
        <taxon>Pseudomonadota</taxon>
        <taxon>Gammaproteobacteria</taxon>
        <taxon>Enterobacterales</taxon>
        <taxon>Erwiniaceae</taxon>
        <taxon>Pantoea</taxon>
    </lineage>
</organism>
<dbReference type="EMBL" id="JAUOOM010000027">
    <property type="protein sequence ID" value="MDO6409235.1"/>
    <property type="molecule type" value="Genomic_DNA"/>
</dbReference>
<sequence>MAKGIVLCQGDKTKCGGKITAGTAQGFSFGKPQAREGDPVTCGKNGKTYRIIGGISHYTSGPDNKRIAGSLDSHRSCPCKAKIIPSNLYPTYTQEDVAGIRGMGERTFPLATERQPEMQSELTQVAPTIRDDIKPEPLPLPALIFQTLRQMDDYQADDMRHGDLDIVALRDRFNIDVHDVSTKVSPHTLKLKAPIGSHIFKSPYSLPDFGLKEMPSVSKEQCAALMFDEFRELAKLFSFHGEYKNVITEMITHMQGNTGKTFRSSLLDKALKQQILNDESKHSSLLTIKNTLKDIIDYEKRTIPHTKKEVFKTLLNKNSILPKFNLIIDRINGLVISVHDTWSTYITIESISIQSNKYHAIIHYRIQDHFGLDDLDIKNPLYNKFRIFRLWFTLQRWSKYNYQPFITEMNATLEIYG</sequence>
<dbReference type="CDD" id="cd14744">
    <property type="entry name" value="PAAR_CT_2"/>
    <property type="match status" value="1"/>
</dbReference>
<reference evidence="2" key="2">
    <citation type="journal article" date="2020" name="Environ. Microbiol.">
        <title>The extreme plant-growth-promoting properties of Pantoea phytobeneficialis MSR2 revealed by functional and genomic analysis.</title>
        <authorList>
            <person name="Nascimento F.X."/>
            <person name="Hernandez A.G."/>
            <person name="Glick B.R."/>
            <person name="Rossi M.J."/>
        </authorList>
    </citation>
    <scope>NUCLEOTIDE SEQUENCE</scope>
    <source>
        <strain evidence="2">MSR2</strain>
    </source>
</reference>
<evidence type="ECO:0000313" key="3">
    <source>
        <dbReference type="Proteomes" id="UP000424872"/>
    </source>
</evidence>
<dbReference type="Proteomes" id="UP000424872">
    <property type="component" value="Chromosome"/>
</dbReference>
<dbReference type="Proteomes" id="UP001171299">
    <property type="component" value="Unassembled WGS sequence"/>
</dbReference>
<evidence type="ECO:0000313" key="1">
    <source>
        <dbReference type="EMBL" id="MDO6409235.1"/>
    </source>
</evidence>
<proteinExistence type="predicted"/>
<dbReference type="InterPro" id="IPR008727">
    <property type="entry name" value="PAAR_motif"/>
</dbReference>
<keyword evidence="4" id="KW-1185">Reference proteome</keyword>
<protein>
    <submittedName>
        <fullName evidence="1">PAAR domain-containing protein</fullName>
    </submittedName>
</protein>
<dbReference type="AlphaFoldDB" id="A0AAP9H377"/>
<dbReference type="Pfam" id="PF11692">
    <property type="entry name" value="DUF3289"/>
    <property type="match status" value="1"/>
</dbReference>